<protein>
    <recommendedName>
        <fullName evidence="5">Cadherin domain-containing protein</fullName>
    </recommendedName>
</protein>
<dbReference type="Proteomes" id="UP000291981">
    <property type="component" value="Unassembled WGS sequence"/>
</dbReference>
<accession>A0A4Q8QLI2</accession>
<reference evidence="3 4" key="1">
    <citation type="submission" date="2019-02" db="EMBL/GenBank/DDBJ databases">
        <title>Draft genome sequence of Muricauda sp. 176CP4-71.</title>
        <authorList>
            <person name="Park J.-S."/>
        </authorList>
    </citation>
    <scope>NUCLEOTIDE SEQUENCE [LARGE SCALE GENOMIC DNA]</scope>
    <source>
        <strain evidence="3 4">176CP4-71</strain>
    </source>
</reference>
<dbReference type="PROSITE" id="PS51257">
    <property type="entry name" value="PROKAR_LIPOPROTEIN"/>
    <property type="match status" value="1"/>
</dbReference>
<feature type="region of interest" description="Disordered" evidence="1">
    <location>
        <begin position="21"/>
        <end position="47"/>
    </location>
</feature>
<dbReference type="OrthoDB" id="1179649at2"/>
<evidence type="ECO:0000313" key="3">
    <source>
        <dbReference type="EMBL" id="TAI49409.1"/>
    </source>
</evidence>
<dbReference type="EMBL" id="SGIU01000001">
    <property type="protein sequence ID" value="TAI49409.1"/>
    <property type="molecule type" value="Genomic_DNA"/>
</dbReference>
<sequence>MKRILLCCSALFFAFLSCDSSSEDPTDEGPVQTTDDDISQPDGTAPTITISSVPDVIEVITEFNLQITDESDQVTTTFSLDGVEIFQSNQKNFTFELDPFDFDSGAKTLEVKSIDDGGNEGSATVTFELRKLLVSYPDPFRRFDQSTTEAYLAINNLEGELVMFQKIESEEDGILYAPDGFERQNFVLTRYLVRDSPGDFLILDSFGGIEPGTFLLSEEEVEAKFNSVLTKDQSVDIVVNSDRTAELNSYHASLVNMGPPGSDNYTLNYASGAASNFLMRLEPSSSPPINDYSYLFIDDLTKQNYNDSDFIRPETLQTLSIPEGKSFSFSLNGYANQMDYQQNRFQRIYEESGGLAGTDAEVPVVSQSIEVPVILDFDVFKKSTVVNRPGGITWFIDQKGLNPFSIPNLDISRTGGTLVITGEFNFIRHNLFIPANATGNGSSSFFWTFTDTSDDTKEIPFVSTFEFPEPIQNVVTLKSIEVNPENTDPSTYTTTVYAYENEINYTDLVLTSVFLNNEAGDSFRIQLILEQ</sequence>
<feature type="signal peptide" evidence="2">
    <location>
        <begin position="1"/>
        <end position="22"/>
    </location>
</feature>
<evidence type="ECO:0000313" key="4">
    <source>
        <dbReference type="Proteomes" id="UP000291981"/>
    </source>
</evidence>
<keyword evidence="2" id="KW-0732">Signal</keyword>
<feature type="chain" id="PRO_5020334013" description="Cadherin domain-containing protein" evidence="2">
    <location>
        <begin position="23"/>
        <end position="531"/>
    </location>
</feature>
<comment type="caution">
    <text evidence="3">The sequence shown here is derived from an EMBL/GenBank/DDBJ whole genome shotgun (WGS) entry which is preliminary data.</text>
</comment>
<organism evidence="3 4">
    <name type="scientific">Flagellimonas allohymeniacidonis</name>
    <dbReference type="NCBI Taxonomy" id="2517819"/>
    <lineage>
        <taxon>Bacteria</taxon>
        <taxon>Pseudomonadati</taxon>
        <taxon>Bacteroidota</taxon>
        <taxon>Flavobacteriia</taxon>
        <taxon>Flavobacteriales</taxon>
        <taxon>Flavobacteriaceae</taxon>
        <taxon>Flagellimonas</taxon>
    </lineage>
</organism>
<name>A0A4Q8QLI2_9FLAO</name>
<evidence type="ECO:0000256" key="2">
    <source>
        <dbReference type="SAM" id="SignalP"/>
    </source>
</evidence>
<keyword evidence="4" id="KW-1185">Reference proteome</keyword>
<evidence type="ECO:0008006" key="5">
    <source>
        <dbReference type="Google" id="ProtNLM"/>
    </source>
</evidence>
<evidence type="ECO:0000256" key="1">
    <source>
        <dbReference type="SAM" id="MobiDB-lite"/>
    </source>
</evidence>
<dbReference type="AlphaFoldDB" id="A0A4Q8QLI2"/>
<proteinExistence type="predicted"/>
<dbReference type="RefSeq" id="WP_130611243.1">
    <property type="nucleotide sequence ID" value="NZ_SGIU01000001.1"/>
</dbReference>
<gene>
    <name evidence="3" type="ORF">EW142_06315</name>
</gene>